<dbReference type="Pfam" id="PF04588">
    <property type="entry name" value="HIG_1_N"/>
    <property type="match status" value="1"/>
</dbReference>
<protein>
    <recommendedName>
        <fullName evidence="6">HIG1 domain-containing protein</fullName>
    </recommendedName>
</protein>
<accession>A0A5E4Q6Y0</accession>
<name>A0A5E4Q6Y0_9NEOP</name>
<dbReference type="PANTHER" id="PTHR12297">
    <property type="entry name" value="HYPOXIA-INDUCBILE GENE 1 HIG1 -RELATED"/>
    <property type="match status" value="1"/>
</dbReference>
<dbReference type="AlphaFoldDB" id="A0A5E4Q6Y0"/>
<reference evidence="7 8" key="1">
    <citation type="submission" date="2017-07" db="EMBL/GenBank/DDBJ databases">
        <authorList>
            <person name="Talla V."/>
            <person name="Backstrom N."/>
        </authorList>
    </citation>
    <scope>NUCLEOTIDE SEQUENCE [LARGE SCALE GENOMIC DNA]</scope>
</reference>
<dbReference type="PANTHER" id="PTHR12297:SF18">
    <property type="entry name" value="HIG1 DOMAIN FAMILY MEMBER 2A"/>
    <property type="match status" value="1"/>
</dbReference>
<feature type="domain" description="HIG1" evidence="6">
    <location>
        <begin position="12"/>
        <end position="98"/>
    </location>
</feature>
<keyword evidence="3 5" id="KW-1133">Transmembrane helix</keyword>
<feature type="transmembrane region" description="Helical" evidence="5">
    <location>
        <begin position="71"/>
        <end position="93"/>
    </location>
</feature>
<evidence type="ECO:0000256" key="2">
    <source>
        <dbReference type="ARBA" id="ARBA00022692"/>
    </source>
</evidence>
<evidence type="ECO:0000259" key="6">
    <source>
        <dbReference type="PROSITE" id="PS51503"/>
    </source>
</evidence>
<proteinExistence type="predicted"/>
<dbReference type="GO" id="GO:0031966">
    <property type="term" value="C:mitochondrial membrane"/>
    <property type="evidence" value="ECO:0007669"/>
    <property type="project" value="UniProtKB-SubCell"/>
</dbReference>
<dbReference type="Proteomes" id="UP000324832">
    <property type="component" value="Unassembled WGS sequence"/>
</dbReference>
<dbReference type="InterPro" id="IPR050355">
    <property type="entry name" value="RCF1"/>
</dbReference>
<comment type="subcellular location">
    <subcellularLocation>
        <location evidence="1">Mitochondrion membrane</location>
    </subcellularLocation>
</comment>
<keyword evidence="2 5" id="KW-0812">Transmembrane</keyword>
<feature type="transmembrane region" description="Helical" evidence="5">
    <location>
        <begin position="40"/>
        <end position="59"/>
    </location>
</feature>
<gene>
    <name evidence="7" type="ORF">LSINAPIS_LOCUS6095</name>
</gene>
<evidence type="ECO:0000256" key="3">
    <source>
        <dbReference type="ARBA" id="ARBA00022989"/>
    </source>
</evidence>
<dbReference type="Gene3D" id="6.10.140.1320">
    <property type="match status" value="1"/>
</dbReference>
<evidence type="ECO:0000256" key="5">
    <source>
        <dbReference type="SAM" id="Phobius"/>
    </source>
</evidence>
<evidence type="ECO:0000313" key="7">
    <source>
        <dbReference type="EMBL" id="VVC94051.1"/>
    </source>
</evidence>
<organism evidence="7 8">
    <name type="scientific">Leptidea sinapis</name>
    <dbReference type="NCBI Taxonomy" id="189913"/>
    <lineage>
        <taxon>Eukaryota</taxon>
        <taxon>Metazoa</taxon>
        <taxon>Ecdysozoa</taxon>
        <taxon>Arthropoda</taxon>
        <taxon>Hexapoda</taxon>
        <taxon>Insecta</taxon>
        <taxon>Pterygota</taxon>
        <taxon>Neoptera</taxon>
        <taxon>Endopterygota</taxon>
        <taxon>Lepidoptera</taxon>
        <taxon>Glossata</taxon>
        <taxon>Ditrysia</taxon>
        <taxon>Papilionoidea</taxon>
        <taxon>Pieridae</taxon>
        <taxon>Dismorphiinae</taxon>
        <taxon>Leptidea</taxon>
    </lineage>
</organism>
<dbReference type="GO" id="GO:0097250">
    <property type="term" value="P:mitochondrial respirasome assembly"/>
    <property type="evidence" value="ECO:0007669"/>
    <property type="project" value="TreeGrafter"/>
</dbReference>
<keyword evidence="4 5" id="KW-0472">Membrane</keyword>
<evidence type="ECO:0000313" key="8">
    <source>
        <dbReference type="Proteomes" id="UP000324832"/>
    </source>
</evidence>
<evidence type="ECO:0000256" key="4">
    <source>
        <dbReference type="ARBA" id="ARBA00023136"/>
    </source>
</evidence>
<dbReference type="EMBL" id="FZQP02001870">
    <property type="protein sequence ID" value="VVC94051.1"/>
    <property type="molecule type" value="Genomic_DNA"/>
</dbReference>
<dbReference type="PROSITE" id="PS51503">
    <property type="entry name" value="HIG1"/>
    <property type="match status" value="1"/>
</dbReference>
<dbReference type="InterPro" id="IPR007667">
    <property type="entry name" value="Hypoxia_induced_domain"/>
</dbReference>
<keyword evidence="8" id="KW-1185">Reference proteome</keyword>
<evidence type="ECO:0000256" key="1">
    <source>
        <dbReference type="ARBA" id="ARBA00004325"/>
    </source>
</evidence>
<sequence length="98" mass="10816">MAQEVPQDLDWVQLRREMGAVADVESSGDKFIRKFQANPFVPIGCLGTAGALSYGLWCFKTGRSKMSQRMMRLRIFAQGFTITALVAGVVMTAGKTMH</sequence>